<evidence type="ECO:0000259" key="1">
    <source>
        <dbReference type="Pfam" id="PF02617"/>
    </source>
</evidence>
<reference evidence="3" key="1">
    <citation type="journal article" date="2019" name="Int. J. Syst. Evol. Microbiol.">
        <title>The Global Catalogue of Microorganisms (GCM) 10K type strain sequencing project: providing services to taxonomists for standard genome sequencing and annotation.</title>
        <authorList>
            <consortium name="The Broad Institute Genomics Platform"/>
            <consortium name="The Broad Institute Genome Sequencing Center for Infectious Disease"/>
            <person name="Wu L."/>
            <person name="Ma J."/>
        </authorList>
    </citation>
    <scope>NUCLEOTIDE SEQUENCE [LARGE SCALE GENOMIC DNA]</scope>
    <source>
        <strain evidence="3">CGMCC 4.7676</strain>
    </source>
</reference>
<accession>A0ABV7P6H8</accession>
<evidence type="ECO:0000313" key="3">
    <source>
        <dbReference type="Proteomes" id="UP001595645"/>
    </source>
</evidence>
<dbReference type="SUPFAM" id="SSF54736">
    <property type="entry name" value="ClpS-like"/>
    <property type="match status" value="1"/>
</dbReference>
<comment type="caution">
    <text evidence="2">The sequence shown here is derived from an EMBL/GenBank/DDBJ whole genome shotgun (WGS) entry which is preliminary data.</text>
</comment>
<evidence type="ECO:0000313" key="2">
    <source>
        <dbReference type="EMBL" id="MFC3454170.1"/>
    </source>
</evidence>
<keyword evidence="2" id="KW-0378">Hydrolase</keyword>
<dbReference type="InterPro" id="IPR003769">
    <property type="entry name" value="ClpS_core"/>
</dbReference>
<dbReference type="RefSeq" id="WP_378243437.1">
    <property type="nucleotide sequence ID" value="NZ_JBHRWK010000059.1"/>
</dbReference>
<gene>
    <name evidence="2" type="ORF">ACFOSH_32455</name>
</gene>
<dbReference type="Proteomes" id="UP001595645">
    <property type="component" value="Unassembled WGS sequence"/>
</dbReference>
<feature type="domain" description="Adaptor protein ClpS core" evidence="1">
    <location>
        <begin position="7"/>
        <end position="68"/>
    </location>
</feature>
<dbReference type="Gene3D" id="3.30.1390.10">
    <property type="match status" value="1"/>
</dbReference>
<organism evidence="2 3">
    <name type="scientific">Amycolatopsis speibonae</name>
    <dbReference type="NCBI Taxonomy" id="1450224"/>
    <lineage>
        <taxon>Bacteria</taxon>
        <taxon>Bacillati</taxon>
        <taxon>Actinomycetota</taxon>
        <taxon>Actinomycetes</taxon>
        <taxon>Pseudonocardiales</taxon>
        <taxon>Pseudonocardiaceae</taxon>
        <taxon>Amycolatopsis</taxon>
    </lineage>
</organism>
<dbReference type="Pfam" id="PF02617">
    <property type="entry name" value="ClpS"/>
    <property type="match status" value="1"/>
</dbReference>
<protein>
    <submittedName>
        <fullName evidence="2">ATP-dependent Clp protease adaptor ClpS</fullName>
    </submittedName>
</protein>
<keyword evidence="3" id="KW-1185">Reference proteome</keyword>
<dbReference type="GO" id="GO:0008233">
    <property type="term" value="F:peptidase activity"/>
    <property type="evidence" value="ECO:0007669"/>
    <property type="project" value="UniProtKB-KW"/>
</dbReference>
<keyword evidence="2" id="KW-0645">Protease</keyword>
<sequence>MRQGGSWIIEIHNDNINTYGGVTLVLSDVLGYTTETAYRVAGDIDRRGKVDLAPGPWAEGEKLVAALQVRGLRARLRHA</sequence>
<name>A0ABV7P6H8_9PSEU</name>
<dbReference type="InterPro" id="IPR014719">
    <property type="entry name" value="Ribosomal_bL12_C/ClpS-like"/>
</dbReference>
<dbReference type="EMBL" id="JBHRWK010000059">
    <property type="protein sequence ID" value="MFC3454170.1"/>
    <property type="molecule type" value="Genomic_DNA"/>
</dbReference>
<dbReference type="GO" id="GO:0006508">
    <property type="term" value="P:proteolysis"/>
    <property type="evidence" value="ECO:0007669"/>
    <property type="project" value="UniProtKB-KW"/>
</dbReference>
<proteinExistence type="predicted"/>